<organism evidence="2 4">
    <name type="scientific">Corynebacterium curieae</name>
    <dbReference type="NCBI Taxonomy" id="2913500"/>
    <lineage>
        <taxon>Bacteria</taxon>
        <taxon>Bacillati</taxon>
        <taxon>Actinomycetota</taxon>
        <taxon>Actinomycetes</taxon>
        <taxon>Mycobacteriales</taxon>
        <taxon>Corynebacteriaceae</taxon>
        <taxon>Corynebacterium</taxon>
    </lineage>
</organism>
<dbReference type="InterPro" id="IPR003593">
    <property type="entry name" value="AAA+_ATPase"/>
</dbReference>
<dbReference type="CDD" id="cd00267">
    <property type="entry name" value="ABC_ATPase"/>
    <property type="match status" value="1"/>
</dbReference>
<evidence type="ECO:0000313" key="3">
    <source>
        <dbReference type="EMBL" id="MDV2423164.1"/>
    </source>
</evidence>
<proteinExistence type="predicted"/>
<dbReference type="Pfam" id="PF13304">
    <property type="entry name" value="AAA_21"/>
    <property type="match status" value="1"/>
</dbReference>
<dbReference type="Proteomes" id="UP001185631">
    <property type="component" value="Unassembled WGS sequence"/>
</dbReference>
<dbReference type="SUPFAM" id="SSF52540">
    <property type="entry name" value="P-loop containing nucleoside triphosphate hydrolases"/>
    <property type="match status" value="1"/>
</dbReference>
<dbReference type="Gene3D" id="3.40.50.300">
    <property type="entry name" value="P-loop containing nucleotide triphosphate hydrolases"/>
    <property type="match status" value="1"/>
</dbReference>
<dbReference type="SMART" id="SM00382">
    <property type="entry name" value="AAA"/>
    <property type="match status" value="1"/>
</dbReference>
<dbReference type="InterPro" id="IPR027417">
    <property type="entry name" value="P-loop_NTPase"/>
</dbReference>
<evidence type="ECO:0000313" key="5">
    <source>
        <dbReference type="Proteomes" id="UP001185631"/>
    </source>
</evidence>
<dbReference type="InterPro" id="IPR051396">
    <property type="entry name" value="Bact_Antivir_Def_Nuclease"/>
</dbReference>
<dbReference type="GO" id="GO:0005524">
    <property type="term" value="F:ATP binding"/>
    <property type="evidence" value="ECO:0007669"/>
    <property type="project" value="InterPro"/>
</dbReference>
<dbReference type="InterPro" id="IPR003959">
    <property type="entry name" value="ATPase_AAA_core"/>
</dbReference>
<dbReference type="EMBL" id="JAKMUU010000001">
    <property type="protein sequence ID" value="MCZ9306399.1"/>
    <property type="molecule type" value="Genomic_DNA"/>
</dbReference>
<feature type="domain" description="AAA+ ATPase" evidence="1">
    <location>
        <begin position="28"/>
        <end position="326"/>
    </location>
</feature>
<evidence type="ECO:0000259" key="1">
    <source>
        <dbReference type="SMART" id="SM00382"/>
    </source>
</evidence>
<dbReference type="Pfam" id="PF20469">
    <property type="entry name" value="OLD-like_TOPRIM"/>
    <property type="match status" value="1"/>
</dbReference>
<dbReference type="AlphaFoldDB" id="A0A9X3M9E1"/>
<comment type="caution">
    <text evidence="2">The sequence shown here is derived from an EMBL/GenBank/DDBJ whole genome shotgun (WGS) entry which is preliminary data.</text>
</comment>
<dbReference type="PANTHER" id="PTHR43581">
    <property type="entry name" value="ATP/GTP PHOSPHATASE"/>
    <property type="match status" value="1"/>
</dbReference>
<dbReference type="PANTHER" id="PTHR43581:SF4">
    <property type="entry name" value="ATP_GTP PHOSPHATASE"/>
    <property type="match status" value="1"/>
</dbReference>
<dbReference type="InterPro" id="IPR034139">
    <property type="entry name" value="TOPRIM_OLD"/>
</dbReference>
<dbReference type="EMBL" id="JAVBID010000001">
    <property type="protein sequence ID" value="MDV2423164.1"/>
    <property type="molecule type" value="Genomic_DNA"/>
</dbReference>
<keyword evidence="5" id="KW-1185">Reference proteome</keyword>
<name>A0A9X3M9E1_9CORY</name>
<evidence type="ECO:0000313" key="4">
    <source>
        <dbReference type="Proteomes" id="UP001146430"/>
    </source>
</evidence>
<reference evidence="2" key="1">
    <citation type="submission" date="2022-02" db="EMBL/GenBank/DDBJ databases">
        <title>Corynebacterium sp. from urogenital microbiome.</title>
        <authorList>
            <person name="Cappelli E.A."/>
            <person name="Ribeiro T.G."/>
            <person name="Peixe L."/>
        </authorList>
    </citation>
    <scope>NUCLEOTIDE SEQUENCE</scope>
    <source>
        <strain evidence="2">C8Ua_181</strain>
    </source>
</reference>
<accession>A0A9X3M9E1</accession>
<reference evidence="3 5" key="2">
    <citation type="submission" date="2023-08" db="EMBL/GenBank/DDBJ databases">
        <title>Genomic characterization of the C. tuberculostearicum species complex, a ubiquitous member of the human skin microbiome.</title>
        <authorList>
            <person name="Ahmed N."/>
            <person name="Deming C."/>
            <person name="Conlan S."/>
            <person name="Segre J."/>
        </authorList>
    </citation>
    <scope>NUCLEOTIDE SEQUENCE [LARGE SCALE GENOMIC DNA]</scope>
    <source>
        <strain evidence="3 5">CTNIH19</strain>
    </source>
</reference>
<dbReference type="RefSeq" id="WP_269945608.1">
    <property type="nucleotide sequence ID" value="NZ_JAKMUU010000001.1"/>
</dbReference>
<gene>
    <name evidence="2" type="ORF">L8V01_02720</name>
    <name evidence="3" type="ORF">RAE13_01875</name>
</gene>
<protein>
    <submittedName>
        <fullName evidence="2">AAA family ATPase</fullName>
    </submittedName>
</protein>
<dbReference type="Proteomes" id="UP001146430">
    <property type="component" value="Unassembled WGS sequence"/>
</dbReference>
<evidence type="ECO:0000313" key="2">
    <source>
        <dbReference type="EMBL" id="MCZ9306399.1"/>
    </source>
</evidence>
<sequence length="575" mass="63739">MRNNANRGVVKPTITNIQIGEANICLKAGTVTALVGPNNSGKSHFLDQLEAQLAGVDSAFSKQNEGLIARAEIQWRGRGHLSEEICASWANENLTLSRSGRYEANVPEHFSSHLTALNRFIGLEEVQTIFSGASSLGCLVGYFVRRDGPLNRVQESHLKDLKEDSLAKRVWHDKVALKKVTEYFHEVFGEPLSVYEIGEGTIGYKIAPTSENMPRIGESYSSSQRAEMDGHPKVWQQGLGMQSVLGILLGLFADDRPIVLLDEPEAFLHPPQAHRLGQILRKVAEQEGRQIFCATHDKNLLSGLAGGQKDTLSIIRLQRTVDDNGKSKYSFSLIPPTFNEDIRNKSRIRHTHLLDGLFSDAVIIVENEKDAYFFSEALESLAEELPSGLQPSSICFVGVGGKNNVPSTFELLRSLTAPTVIVADTDFIVSENRHHSGGPFSKVLKETSARDENDLISFRNEIEEIILSEADSELKGVPEDKYEGRRKKLLNKKLTKLHLNLPLLGEVERLNEKLMEIPLCLVPGGQLEDLEPKISGHGTDWVTKAIAIRAFENEATKSFMDTVLGKVRDQIGSQF</sequence>
<dbReference type="GO" id="GO:0016887">
    <property type="term" value="F:ATP hydrolysis activity"/>
    <property type="evidence" value="ECO:0007669"/>
    <property type="project" value="InterPro"/>
</dbReference>